<dbReference type="InterPro" id="IPR022853">
    <property type="entry name" value="FloA"/>
</dbReference>
<evidence type="ECO:0000256" key="5">
    <source>
        <dbReference type="HAMAP-Rule" id="MF_01562"/>
    </source>
</evidence>
<accession>A0A517NBM1</accession>
<organism evidence="6 7">
    <name type="scientific">Rubripirellula lacrimiformis</name>
    <dbReference type="NCBI Taxonomy" id="1930273"/>
    <lineage>
        <taxon>Bacteria</taxon>
        <taxon>Pseudomonadati</taxon>
        <taxon>Planctomycetota</taxon>
        <taxon>Planctomycetia</taxon>
        <taxon>Pirellulales</taxon>
        <taxon>Pirellulaceae</taxon>
        <taxon>Rubripirellula</taxon>
    </lineage>
</organism>
<dbReference type="GO" id="GO:0005886">
    <property type="term" value="C:plasma membrane"/>
    <property type="evidence" value="ECO:0007669"/>
    <property type="project" value="UniProtKB-SubCell"/>
</dbReference>
<dbReference type="Pfam" id="PF12127">
    <property type="entry name" value="FloA"/>
    <property type="match status" value="1"/>
</dbReference>
<keyword evidence="1 5" id="KW-1003">Cell membrane</keyword>
<reference evidence="6 7" key="1">
    <citation type="submission" date="2019-02" db="EMBL/GenBank/DDBJ databases">
        <title>Deep-cultivation of Planctomycetes and their phenomic and genomic characterization uncovers novel biology.</title>
        <authorList>
            <person name="Wiegand S."/>
            <person name="Jogler M."/>
            <person name="Boedeker C."/>
            <person name="Pinto D."/>
            <person name="Vollmers J."/>
            <person name="Rivas-Marin E."/>
            <person name="Kohn T."/>
            <person name="Peeters S.H."/>
            <person name="Heuer A."/>
            <person name="Rast P."/>
            <person name="Oberbeckmann S."/>
            <person name="Bunk B."/>
            <person name="Jeske O."/>
            <person name="Meyerdierks A."/>
            <person name="Storesund J.E."/>
            <person name="Kallscheuer N."/>
            <person name="Luecker S."/>
            <person name="Lage O.M."/>
            <person name="Pohl T."/>
            <person name="Merkel B.J."/>
            <person name="Hornburger P."/>
            <person name="Mueller R.-W."/>
            <person name="Bruemmer F."/>
            <person name="Labrenz M."/>
            <person name="Spormann A.M."/>
            <person name="Op den Camp H."/>
            <person name="Overmann J."/>
            <person name="Amann R."/>
            <person name="Jetten M.S.M."/>
            <person name="Mascher T."/>
            <person name="Medema M.H."/>
            <person name="Devos D.P."/>
            <person name="Kaster A.-K."/>
            <person name="Ovreas L."/>
            <person name="Rohde M."/>
            <person name="Galperin M.Y."/>
            <person name="Jogler C."/>
        </authorList>
    </citation>
    <scope>NUCLEOTIDE SEQUENCE [LARGE SCALE GENOMIC DNA]</scope>
    <source>
        <strain evidence="6 7">K22_7</strain>
    </source>
</reference>
<comment type="similarity">
    <text evidence="5">Belongs to the flotillin-like FloA family.</text>
</comment>
<feature type="transmembrane region" description="Helical" evidence="5">
    <location>
        <begin position="29"/>
        <end position="50"/>
    </location>
</feature>
<proteinExistence type="inferred from homology"/>
<keyword evidence="2 5" id="KW-0812">Transmembrane</keyword>
<gene>
    <name evidence="5" type="primary">floA</name>
    <name evidence="6" type="ORF">K227x_29270</name>
</gene>
<dbReference type="EMBL" id="CP036525">
    <property type="protein sequence ID" value="QDT04535.1"/>
    <property type="molecule type" value="Genomic_DNA"/>
</dbReference>
<dbReference type="GO" id="GO:0045121">
    <property type="term" value="C:membrane raft"/>
    <property type="evidence" value="ECO:0007669"/>
    <property type="project" value="UniProtKB-SubCell"/>
</dbReference>
<keyword evidence="4 5" id="KW-0472">Membrane</keyword>
<evidence type="ECO:0000313" key="6">
    <source>
        <dbReference type="EMBL" id="QDT04535.1"/>
    </source>
</evidence>
<protein>
    <recommendedName>
        <fullName evidence="5">Flotillin-like protein FloA</fullName>
    </recommendedName>
</protein>
<dbReference type="Proteomes" id="UP000318538">
    <property type="component" value="Chromosome"/>
</dbReference>
<evidence type="ECO:0000256" key="3">
    <source>
        <dbReference type="ARBA" id="ARBA00022989"/>
    </source>
</evidence>
<dbReference type="AlphaFoldDB" id="A0A517NBM1"/>
<evidence type="ECO:0000256" key="4">
    <source>
        <dbReference type="ARBA" id="ARBA00023136"/>
    </source>
</evidence>
<evidence type="ECO:0000313" key="7">
    <source>
        <dbReference type="Proteomes" id="UP000318538"/>
    </source>
</evidence>
<dbReference type="HAMAP" id="MF_01562">
    <property type="entry name" value="FloA"/>
    <property type="match status" value="1"/>
</dbReference>
<keyword evidence="7" id="KW-1185">Reference proteome</keyword>
<evidence type="ECO:0000256" key="2">
    <source>
        <dbReference type="ARBA" id="ARBA00022692"/>
    </source>
</evidence>
<dbReference type="NCBIfam" id="NF010186">
    <property type="entry name" value="PRK13665.1"/>
    <property type="match status" value="1"/>
</dbReference>
<comment type="subunit">
    <text evidence="5">Homooligomerizes.</text>
</comment>
<evidence type="ECO:0000256" key="1">
    <source>
        <dbReference type="ARBA" id="ARBA00022475"/>
    </source>
</evidence>
<dbReference type="KEGG" id="rlc:K227x_29270"/>
<comment type="caution">
    <text evidence="5">Lacks conserved residue(s) required for the propagation of feature annotation.</text>
</comment>
<keyword evidence="3 5" id="KW-1133">Transmembrane helix</keyword>
<comment type="subcellular location">
    <subcellularLocation>
        <location evidence="5">Cell membrane</location>
        <topology evidence="5">Single-pass membrane protein</topology>
    </subcellularLocation>
    <subcellularLocation>
        <location evidence="5">Membrane raft</location>
        <topology evidence="5">Single-pass membrane protein</topology>
    </subcellularLocation>
</comment>
<name>A0A517NBM1_9BACT</name>
<sequence length="343" mass="36865">MLNAFAVNTDLVSRLPLSSLLAQRTTTGIMLLAFGVFMAFLGVVLVFFFLRYFKLWFQAYMSVADVSLVSLIRMHFTKVNPNIVVQAKVMSAQAGLNVSRSNGISTRRLEAHYLAGGNVMNVIHAIIAAHRAEIPLDFDQASAIDLAGRDVLDAVQTSVYPKVIDCPDSARSGKTTLSAITRNGIELRVRTRVTVRTNIGQLIGGATEDTIVARVGEAIISSIGSASSHFDVLENPDMITKVVLSRGLDAQTAFEIVSIDIADIDVGENIGARLQSDQAEADTRVARAEAESRRAEAIAEEQQMKARVTENRSALVLAEAEVPMAMAEAFKAGRIASVSGGQG</sequence>
<comment type="function">
    <text evidence="5">Found in functional membrane microdomains (FMM) that may be equivalent to eukaryotic membrane rafts FMMs are highly dynamic and increase in number as cells age. Flotillins are thought to be important factors in membrane fluidity.</text>
</comment>